<dbReference type="Proteomes" id="UP000217790">
    <property type="component" value="Unassembled WGS sequence"/>
</dbReference>
<keyword evidence="3" id="KW-1185">Reference proteome</keyword>
<name>A0A2H3DB96_ARMGA</name>
<evidence type="ECO:0000313" key="3">
    <source>
        <dbReference type="Proteomes" id="UP000217790"/>
    </source>
</evidence>
<keyword evidence="1" id="KW-1133">Transmembrane helix</keyword>
<dbReference type="OrthoDB" id="2896404at2759"/>
<evidence type="ECO:0008006" key="4">
    <source>
        <dbReference type="Google" id="ProtNLM"/>
    </source>
</evidence>
<dbReference type="OMA" id="WFGMIIS"/>
<dbReference type="EMBL" id="KZ293658">
    <property type="protein sequence ID" value="PBK92509.1"/>
    <property type="molecule type" value="Genomic_DNA"/>
</dbReference>
<feature type="transmembrane region" description="Helical" evidence="1">
    <location>
        <begin position="168"/>
        <end position="195"/>
    </location>
</feature>
<evidence type="ECO:0000256" key="1">
    <source>
        <dbReference type="SAM" id="Phobius"/>
    </source>
</evidence>
<dbReference type="InParanoid" id="A0A2H3DB96"/>
<feature type="transmembrane region" description="Helical" evidence="1">
    <location>
        <begin position="12"/>
        <end position="35"/>
    </location>
</feature>
<evidence type="ECO:0000313" key="2">
    <source>
        <dbReference type="EMBL" id="PBK92509.1"/>
    </source>
</evidence>
<accession>A0A2H3DB96</accession>
<dbReference type="STRING" id="47427.A0A2H3DB96"/>
<sequence>MSVQERKDDSKVNALVVAFDTLQVLGLVLLLALLAPALFSSNIKRTATWFGMIISVIIYCVSYSILMFIGGQDDPEPSAGVCLFQACLVHSTPALSIFCALSFVVEMLVYFFRTFRGKTPSRITPIILLASSSFLSLCVALEVLVVGLKGPGAVQRNESHLYCHVTTTAPNLVVCVLSIIMSLATMIAEVVVVVVVRKSVVRLGREPSSLPTHFLVRLFSFSACICLVVGISVYSLISPPGGGALSAWYILLNAVPIGVVVTFGTQKDILCFYFRRKQNPNVGQQQQQQRTVQLSGEDVSRNTLLDEMGNSPSSQTISS</sequence>
<feature type="transmembrane region" description="Helical" evidence="1">
    <location>
        <begin position="215"/>
        <end position="237"/>
    </location>
</feature>
<feature type="transmembrane region" description="Helical" evidence="1">
    <location>
        <begin position="47"/>
        <end position="69"/>
    </location>
</feature>
<organism evidence="2 3">
    <name type="scientific">Armillaria gallica</name>
    <name type="common">Bulbous honey fungus</name>
    <name type="synonym">Armillaria bulbosa</name>
    <dbReference type="NCBI Taxonomy" id="47427"/>
    <lineage>
        <taxon>Eukaryota</taxon>
        <taxon>Fungi</taxon>
        <taxon>Dikarya</taxon>
        <taxon>Basidiomycota</taxon>
        <taxon>Agaricomycotina</taxon>
        <taxon>Agaricomycetes</taxon>
        <taxon>Agaricomycetidae</taxon>
        <taxon>Agaricales</taxon>
        <taxon>Marasmiineae</taxon>
        <taxon>Physalacriaceae</taxon>
        <taxon>Armillaria</taxon>
    </lineage>
</organism>
<protein>
    <recommendedName>
        <fullName evidence="4">G-protein coupled receptors family 1 profile domain-containing protein</fullName>
    </recommendedName>
</protein>
<keyword evidence="1" id="KW-0812">Transmembrane</keyword>
<dbReference type="AlphaFoldDB" id="A0A2H3DB96"/>
<gene>
    <name evidence="2" type="ORF">ARMGADRAFT_1063466</name>
</gene>
<reference evidence="3" key="1">
    <citation type="journal article" date="2017" name="Nat. Ecol. Evol.">
        <title>Genome expansion and lineage-specific genetic innovations in the forest pathogenic fungi Armillaria.</title>
        <authorList>
            <person name="Sipos G."/>
            <person name="Prasanna A.N."/>
            <person name="Walter M.C."/>
            <person name="O'Connor E."/>
            <person name="Balint B."/>
            <person name="Krizsan K."/>
            <person name="Kiss B."/>
            <person name="Hess J."/>
            <person name="Varga T."/>
            <person name="Slot J."/>
            <person name="Riley R."/>
            <person name="Boka B."/>
            <person name="Rigling D."/>
            <person name="Barry K."/>
            <person name="Lee J."/>
            <person name="Mihaltcheva S."/>
            <person name="LaButti K."/>
            <person name="Lipzen A."/>
            <person name="Waldron R."/>
            <person name="Moloney N.M."/>
            <person name="Sperisen C."/>
            <person name="Kredics L."/>
            <person name="Vagvoelgyi C."/>
            <person name="Patrignani A."/>
            <person name="Fitzpatrick D."/>
            <person name="Nagy I."/>
            <person name="Doyle S."/>
            <person name="Anderson J.B."/>
            <person name="Grigoriev I.V."/>
            <person name="Gueldener U."/>
            <person name="Muensterkoetter M."/>
            <person name="Nagy L.G."/>
        </authorList>
    </citation>
    <scope>NUCLEOTIDE SEQUENCE [LARGE SCALE GENOMIC DNA]</scope>
    <source>
        <strain evidence="3">Ar21-2</strain>
    </source>
</reference>
<feature type="transmembrane region" description="Helical" evidence="1">
    <location>
        <begin position="89"/>
        <end position="111"/>
    </location>
</feature>
<feature type="transmembrane region" description="Helical" evidence="1">
    <location>
        <begin position="243"/>
        <end position="265"/>
    </location>
</feature>
<keyword evidence="1" id="KW-0472">Membrane</keyword>
<feature type="transmembrane region" description="Helical" evidence="1">
    <location>
        <begin position="123"/>
        <end position="148"/>
    </location>
</feature>
<proteinExistence type="predicted"/>